<dbReference type="AlphaFoldDB" id="A0A6J7NIF8"/>
<gene>
    <name evidence="1" type="ORF">UFOPK3974_01033</name>
</gene>
<accession>A0A6J7NIF8</accession>
<sequence length="53" mass="5769">MLARLHAELSICMYSEQGFEPLIRDVFGAVCHLLIVVSNCIPGSAHSQVAVEI</sequence>
<name>A0A6J7NIF8_9ZZZZ</name>
<protein>
    <submittedName>
        <fullName evidence="1">Unannotated protein</fullName>
    </submittedName>
</protein>
<evidence type="ECO:0000313" key="1">
    <source>
        <dbReference type="EMBL" id="CAB4992926.1"/>
    </source>
</evidence>
<dbReference type="EMBL" id="CAFBOR010000143">
    <property type="protein sequence ID" value="CAB4992926.1"/>
    <property type="molecule type" value="Genomic_DNA"/>
</dbReference>
<reference evidence="1" key="1">
    <citation type="submission" date="2020-05" db="EMBL/GenBank/DDBJ databases">
        <authorList>
            <person name="Chiriac C."/>
            <person name="Salcher M."/>
            <person name="Ghai R."/>
            <person name="Kavagutti S V."/>
        </authorList>
    </citation>
    <scope>NUCLEOTIDE SEQUENCE</scope>
</reference>
<proteinExistence type="predicted"/>
<organism evidence="1">
    <name type="scientific">freshwater metagenome</name>
    <dbReference type="NCBI Taxonomy" id="449393"/>
    <lineage>
        <taxon>unclassified sequences</taxon>
        <taxon>metagenomes</taxon>
        <taxon>ecological metagenomes</taxon>
    </lineage>
</organism>